<feature type="region of interest" description="Disordered" evidence="1">
    <location>
        <begin position="265"/>
        <end position="291"/>
    </location>
</feature>
<organism evidence="2 3">
    <name type="scientific">Schizophyllum amplum</name>
    <dbReference type="NCBI Taxonomy" id="97359"/>
    <lineage>
        <taxon>Eukaryota</taxon>
        <taxon>Fungi</taxon>
        <taxon>Dikarya</taxon>
        <taxon>Basidiomycota</taxon>
        <taxon>Agaricomycotina</taxon>
        <taxon>Agaricomycetes</taxon>
        <taxon>Agaricomycetidae</taxon>
        <taxon>Agaricales</taxon>
        <taxon>Schizophyllaceae</taxon>
        <taxon>Schizophyllum</taxon>
    </lineage>
</organism>
<feature type="compositionally biased region" description="Low complexity" evidence="1">
    <location>
        <begin position="71"/>
        <end position="98"/>
    </location>
</feature>
<name>A0A550BRG5_9AGAR</name>
<evidence type="ECO:0000256" key="1">
    <source>
        <dbReference type="SAM" id="MobiDB-lite"/>
    </source>
</evidence>
<protein>
    <submittedName>
        <fullName evidence="2">Uncharacterized protein</fullName>
    </submittedName>
</protein>
<comment type="caution">
    <text evidence="2">The sequence shown here is derived from an EMBL/GenBank/DDBJ whole genome shotgun (WGS) entry which is preliminary data.</text>
</comment>
<dbReference type="AlphaFoldDB" id="A0A550BRG5"/>
<evidence type="ECO:0000313" key="2">
    <source>
        <dbReference type="EMBL" id="TRM55137.1"/>
    </source>
</evidence>
<evidence type="ECO:0000313" key="3">
    <source>
        <dbReference type="Proteomes" id="UP000320762"/>
    </source>
</evidence>
<feature type="compositionally biased region" description="Basic residues" evidence="1">
    <location>
        <begin position="267"/>
        <end position="280"/>
    </location>
</feature>
<gene>
    <name evidence="2" type="ORF">BD626DRAFT_579512</name>
</gene>
<dbReference type="Proteomes" id="UP000320762">
    <property type="component" value="Unassembled WGS sequence"/>
</dbReference>
<dbReference type="EMBL" id="VDMD01000313">
    <property type="protein sequence ID" value="TRM55137.1"/>
    <property type="molecule type" value="Genomic_DNA"/>
</dbReference>
<feature type="region of interest" description="Disordered" evidence="1">
    <location>
        <begin position="71"/>
        <end position="103"/>
    </location>
</feature>
<keyword evidence="3" id="KW-1185">Reference proteome</keyword>
<sequence>MLSNVHNLPARSSQPVIWTLTIPFRAITVHDGEPTLVPPPTCTTLEQSALDAARIDIWCVLGATAKRILTPSSSTASTSRPQAWHTAPTASHTAPTTPNKTAMTSATNLADTSRPLSSSKPVCHFLLATAVALANDELAVHPVLVVVAAVVAAAVAVAVHTLHAGSGDEAVMAALDRPLSLTTTMHDDAPRPDALVDALDVLTDVDGVMCRMLITNGGEKRERTRSARRDSDRRRTWQRDGDALIATYDEIDVLLRHSGALNAAPRRACRRRSVPRRRATSPHPPRTPHDD</sequence>
<accession>A0A550BRG5</accession>
<reference evidence="2 3" key="1">
    <citation type="journal article" date="2019" name="New Phytol.">
        <title>Comparative genomics reveals unique wood-decay strategies and fruiting body development in the Schizophyllaceae.</title>
        <authorList>
            <person name="Almasi E."/>
            <person name="Sahu N."/>
            <person name="Krizsan K."/>
            <person name="Balint B."/>
            <person name="Kovacs G.M."/>
            <person name="Kiss B."/>
            <person name="Cseklye J."/>
            <person name="Drula E."/>
            <person name="Henrissat B."/>
            <person name="Nagy I."/>
            <person name="Chovatia M."/>
            <person name="Adam C."/>
            <person name="LaButti K."/>
            <person name="Lipzen A."/>
            <person name="Riley R."/>
            <person name="Grigoriev I.V."/>
            <person name="Nagy L.G."/>
        </authorList>
    </citation>
    <scope>NUCLEOTIDE SEQUENCE [LARGE SCALE GENOMIC DNA]</scope>
    <source>
        <strain evidence="2 3">NL-1724</strain>
    </source>
</reference>
<proteinExistence type="predicted"/>